<dbReference type="Pfam" id="PF01571">
    <property type="entry name" value="GCV_T"/>
    <property type="match status" value="1"/>
</dbReference>
<gene>
    <name evidence="3" type="ordered locus">Tcur_0217</name>
</gene>
<feature type="domain" description="Aminomethyltransferase C-terminal" evidence="2">
    <location>
        <begin position="252"/>
        <end position="329"/>
    </location>
</feature>
<dbReference type="HOGENOM" id="CLU_007884_10_2_11"/>
<dbReference type="InterPro" id="IPR029043">
    <property type="entry name" value="GcvT/YgfZ_C"/>
</dbReference>
<organism evidence="3 4">
    <name type="scientific">Thermomonospora curvata (strain ATCC 19995 / DSM 43183 / JCM 3096 / KCTC 9072 / NBRC 15933 / NCIMB 10081 / Henssen B9)</name>
    <dbReference type="NCBI Taxonomy" id="471852"/>
    <lineage>
        <taxon>Bacteria</taxon>
        <taxon>Bacillati</taxon>
        <taxon>Actinomycetota</taxon>
        <taxon>Actinomycetes</taxon>
        <taxon>Streptosporangiales</taxon>
        <taxon>Thermomonosporaceae</taxon>
        <taxon>Thermomonospora</taxon>
    </lineage>
</organism>
<dbReference type="InterPro" id="IPR027266">
    <property type="entry name" value="TrmE/GcvT-like"/>
</dbReference>
<dbReference type="OrthoDB" id="2055370at2"/>
<dbReference type="STRING" id="471852.Tcur_0217"/>
<feature type="domain" description="GCVT N-terminal" evidence="1">
    <location>
        <begin position="4"/>
        <end position="233"/>
    </location>
</feature>
<dbReference type="InterPro" id="IPR006222">
    <property type="entry name" value="GCVT_N"/>
</dbReference>
<dbReference type="SUPFAM" id="SSF103025">
    <property type="entry name" value="Folate-binding domain"/>
    <property type="match status" value="1"/>
</dbReference>
<dbReference type="InterPro" id="IPR013977">
    <property type="entry name" value="GcvT_C"/>
</dbReference>
<dbReference type="EMBL" id="CP001738">
    <property type="protein sequence ID" value="ACY95822.1"/>
    <property type="molecule type" value="Genomic_DNA"/>
</dbReference>
<accession>D1AEK6</accession>
<dbReference type="PIRSF" id="PIRSF006487">
    <property type="entry name" value="GcvT"/>
    <property type="match status" value="1"/>
</dbReference>
<name>D1AEK6_THECD</name>
<proteinExistence type="predicted"/>
<protein>
    <submittedName>
        <fullName evidence="3">Glycine cleavage T protein (Aminomethyl transferase)</fullName>
    </submittedName>
</protein>
<dbReference type="SUPFAM" id="SSF101790">
    <property type="entry name" value="Aminomethyltransferase beta-barrel domain"/>
    <property type="match status" value="1"/>
</dbReference>
<dbReference type="KEGG" id="tcu:Tcur_0217"/>
<keyword evidence="4" id="KW-1185">Reference proteome</keyword>
<dbReference type="eggNOG" id="COG0404">
    <property type="taxonomic scope" value="Bacteria"/>
</dbReference>
<dbReference type="PANTHER" id="PTHR43757">
    <property type="entry name" value="AMINOMETHYLTRANSFERASE"/>
    <property type="match status" value="1"/>
</dbReference>
<dbReference type="GO" id="GO:0016740">
    <property type="term" value="F:transferase activity"/>
    <property type="evidence" value="ECO:0007669"/>
    <property type="project" value="UniProtKB-KW"/>
</dbReference>
<dbReference type="AlphaFoldDB" id="D1AEK6"/>
<keyword evidence="3" id="KW-0808">Transferase</keyword>
<evidence type="ECO:0000313" key="3">
    <source>
        <dbReference type="EMBL" id="ACY95822.1"/>
    </source>
</evidence>
<dbReference type="RefSeq" id="WP_012850606.1">
    <property type="nucleotide sequence ID" value="NC_013510.1"/>
</dbReference>
<dbReference type="Pfam" id="PF08669">
    <property type="entry name" value="GCV_T_C"/>
    <property type="match status" value="1"/>
</dbReference>
<evidence type="ECO:0000313" key="4">
    <source>
        <dbReference type="Proteomes" id="UP000001918"/>
    </source>
</evidence>
<evidence type="ECO:0000259" key="1">
    <source>
        <dbReference type="Pfam" id="PF01571"/>
    </source>
</evidence>
<reference evidence="3 4" key="1">
    <citation type="journal article" date="2011" name="Stand. Genomic Sci.">
        <title>Complete genome sequence of Thermomonospora curvata type strain (B9).</title>
        <authorList>
            <person name="Chertkov O."/>
            <person name="Sikorski J."/>
            <person name="Nolan M."/>
            <person name="Lapidus A."/>
            <person name="Lucas S."/>
            <person name="Del Rio T.G."/>
            <person name="Tice H."/>
            <person name="Cheng J.F."/>
            <person name="Goodwin L."/>
            <person name="Pitluck S."/>
            <person name="Liolios K."/>
            <person name="Ivanova N."/>
            <person name="Mavromatis K."/>
            <person name="Mikhailova N."/>
            <person name="Ovchinnikova G."/>
            <person name="Pati A."/>
            <person name="Chen A."/>
            <person name="Palaniappan K."/>
            <person name="Djao O.D."/>
            <person name="Land M."/>
            <person name="Hauser L."/>
            <person name="Chang Y.J."/>
            <person name="Jeffries C.D."/>
            <person name="Brettin T."/>
            <person name="Han C."/>
            <person name="Detter J.C."/>
            <person name="Rohde M."/>
            <person name="Goker M."/>
            <person name="Woyke T."/>
            <person name="Bristow J."/>
            <person name="Eisen J.A."/>
            <person name="Markowitz V."/>
            <person name="Hugenholtz P."/>
            <person name="Klenk H.P."/>
            <person name="Kyrpides N.C."/>
        </authorList>
    </citation>
    <scope>NUCLEOTIDE SEQUENCE [LARGE SCALE GENOMIC DNA]</scope>
    <source>
        <strain evidence="4">ATCC 19995 / DSM 43183 / JCM 3096 / KCTC 9072 / NBRC 15933 / NCIMB 10081 / Henssen B9</strain>
    </source>
</reference>
<dbReference type="InterPro" id="IPR028896">
    <property type="entry name" value="GcvT/YgfZ/DmdA"/>
</dbReference>
<sequence>MNEVHTSIEDEYTALRNGCGLIDYQGIGLFQVQGPGAIRFLNEVTTRNIEFLLEEQSSTALVLDDAGHVISDVLVHCQGTEFLVEVEPARRARTWEHLRAVAESLDYVELTDVSPARRVFGVEGPASFRIAQHFLSFPVSSLAYRGFTTVRWRDHELLLSRTGVTGEYGYKFHIDAAGAEELRQELRSLGALPVGSAALDICRTEMRFVDLDAEGGRECFPFEVGLQWMVDMHHDFRGKEALARRIDEGFPRRPVCWTADPELAAPPAPGTALSIEGQPVGEVTHAVRSPGLGRVIGTARLDETVAAVDVELTLAGAASPAVRTVSAPFLIPASFNVKPE</sequence>
<dbReference type="Proteomes" id="UP000001918">
    <property type="component" value="Chromosome"/>
</dbReference>
<dbReference type="Gene3D" id="3.30.1360.120">
    <property type="entry name" value="Probable tRNA modification gtpase trme, domain 1"/>
    <property type="match status" value="1"/>
</dbReference>
<evidence type="ECO:0000259" key="2">
    <source>
        <dbReference type="Pfam" id="PF08669"/>
    </source>
</evidence>
<dbReference type="PANTHER" id="PTHR43757:SF2">
    <property type="entry name" value="AMINOMETHYLTRANSFERASE, MITOCHONDRIAL"/>
    <property type="match status" value="1"/>
</dbReference>